<organism evidence="1 2">
    <name type="scientific">Caloranaerobacter azorensis H53214</name>
    <dbReference type="NCBI Taxonomy" id="1156417"/>
    <lineage>
        <taxon>Bacteria</taxon>
        <taxon>Bacillati</taxon>
        <taxon>Bacillota</taxon>
        <taxon>Tissierellia</taxon>
        <taxon>Tissierellales</taxon>
        <taxon>Thermohalobacteraceae</taxon>
        <taxon>Caloranaerobacter</taxon>
    </lineage>
</organism>
<dbReference type="Proteomes" id="UP000029622">
    <property type="component" value="Unassembled WGS sequence"/>
</dbReference>
<name>A0A096BGU4_9FIRM</name>
<accession>A0A096BGU4</accession>
<evidence type="ECO:0000313" key="1">
    <source>
        <dbReference type="EMBL" id="KGG80087.1"/>
    </source>
</evidence>
<evidence type="ECO:0000313" key="2">
    <source>
        <dbReference type="Proteomes" id="UP000029622"/>
    </source>
</evidence>
<dbReference type="RefSeq" id="WP_035163868.1">
    <property type="nucleotide sequence ID" value="NZ_AZTB01000040.1"/>
</dbReference>
<evidence type="ECO:0008006" key="3">
    <source>
        <dbReference type="Google" id="ProtNLM"/>
    </source>
</evidence>
<gene>
    <name evidence="1" type="ORF">Y919_08140</name>
</gene>
<proteinExistence type="predicted"/>
<reference evidence="1 2" key="1">
    <citation type="submission" date="2013-12" db="EMBL/GenBank/DDBJ databases">
        <title>Draft genome sequence of Caloranaerobacter sp. H53214.</title>
        <authorList>
            <person name="Jiang L.J."/>
            <person name="Shao Z.Z."/>
            <person name="Long M.N."/>
        </authorList>
    </citation>
    <scope>NUCLEOTIDE SEQUENCE [LARGE SCALE GENOMIC DNA]</scope>
    <source>
        <strain evidence="1 2">H53214</strain>
    </source>
</reference>
<dbReference type="EMBL" id="AZTB01000040">
    <property type="protein sequence ID" value="KGG80087.1"/>
    <property type="molecule type" value="Genomic_DNA"/>
</dbReference>
<comment type="caution">
    <text evidence="1">The sequence shown here is derived from an EMBL/GenBank/DDBJ whole genome shotgun (WGS) entry which is preliminary data.</text>
</comment>
<dbReference type="STRING" id="1156417.Y919_08140"/>
<dbReference type="AlphaFoldDB" id="A0A096BGU4"/>
<sequence>MKHEIKRISKILDELITFCFLHGTNNMNITLENHKDYFKIHLESDNIDCDDVRVQKLKEFLAYPRQSEVEEYYWELAGECDNDTELTLVGMMVDRAEVIFDGTSLSITLYRNK</sequence>
<protein>
    <recommendedName>
        <fullName evidence="3">Na+-translocating membrane potential-generating system MpsC domain-containing protein</fullName>
    </recommendedName>
</protein>